<name>A0A8T0YCR9_9STRA</name>
<comment type="caution">
    <text evidence="1">The sequence shown here is derived from an EMBL/GenBank/DDBJ whole genome shotgun (WGS) entry which is preliminary data.</text>
</comment>
<dbReference type="EMBL" id="RCML01000973">
    <property type="protein sequence ID" value="KAG2966910.1"/>
    <property type="molecule type" value="Genomic_DNA"/>
</dbReference>
<dbReference type="AlphaFoldDB" id="A0A8T0YCR9"/>
<reference evidence="1" key="1">
    <citation type="submission" date="2018-10" db="EMBL/GenBank/DDBJ databases">
        <title>Effector identification in a new, highly contiguous assembly of the strawberry crown rot pathogen Phytophthora cactorum.</title>
        <authorList>
            <person name="Armitage A.D."/>
            <person name="Nellist C.F."/>
            <person name="Bates H."/>
            <person name="Vickerstaff R.J."/>
            <person name="Harrison R.J."/>
        </authorList>
    </citation>
    <scope>NUCLEOTIDE SEQUENCE</scope>
    <source>
        <strain evidence="1">15-7</strain>
        <strain evidence="2">P415</strain>
    </source>
</reference>
<dbReference type="EMBL" id="RCMG01001233">
    <property type="protein sequence ID" value="KAG2832668.1"/>
    <property type="molecule type" value="Genomic_DNA"/>
</dbReference>
<evidence type="ECO:0000313" key="2">
    <source>
        <dbReference type="EMBL" id="KAG2966910.1"/>
    </source>
</evidence>
<dbReference type="Proteomes" id="UP000697107">
    <property type="component" value="Unassembled WGS sequence"/>
</dbReference>
<dbReference type="Proteomes" id="UP000735874">
    <property type="component" value="Unassembled WGS sequence"/>
</dbReference>
<accession>A0A8T0YCR9</accession>
<protein>
    <submittedName>
        <fullName evidence="1">Uncharacterized protein</fullName>
    </submittedName>
</protein>
<evidence type="ECO:0000313" key="1">
    <source>
        <dbReference type="EMBL" id="KAG2832668.1"/>
    </source>
</evidence>
<proteinExistence type="predicted"/>
<evidence type="ECO:0000313" key="3">
    <source>
        <dbReference type="Proteomes" id="UP000735874"/>
    </source>
</evidence>
<sequence>MLGAPIPPLAGDISTISARIHPRGARTGIAKQEFQKKFLIRQSASPINPPVGQAFLAT</sequence>
<gene>
    <name evidence="1" type="ORF">PC113_g20708</name>
    <name evidence="2" type="ORF">PC118_g18885</name>
</gene>
<organism evidence="1 3">
    <name type="scientific">Phytophthora cactorum</name>
    <dbReference type="NCBI Taxonomy" id="29920"/>
    <lineage>
        <taxon>Eukaryota</taxon>
        <taxon>Sar</taxon>
        <taxon>Stramenopiles</taxon>
        <taxon>Oomycota</taxon>
        <taxon>Peronosporomycetes</taxon>
        <taxon>Peronosporales</taxon>
        <taxon>Peronosporaceae</taxon>
        <taxon>Phytophthora</taxon>
    </lineage>
</organism>